<dbReference type="Proteomes" id="UP001149860">
    <property type="component" value="Chromosome"/>
</dbReference>
<keyword evidence="1" id="KW-0378">Hydrolase</keyword>
<keyword evidence="2" id="KW-1185">Reference proteome</keyword>
<protein>
    <submittedName>
        <fullName evidence="1">GTP cyclohydrolase II</fullName>
        <ecNumber evidence="1">3.5.4.25</ecNumber>
    </submittedName>
</protein>
<evidence type="ECO:0000313" key="2">
    <source>
        <dbReference type="Proteomes" id="UP001149860"/>
    </source>
</evidence>
<proteinExistence type="predicted"/>
<sequence length="201" mass="22400">MVTNNSLQARAQADLPTEYGNFKVIAYAVDQEPPTLLIYKGDLKSVKAPMVRVHSECFTGDVLSSLRCDCGPQLHAALQKIEAAGCGAVIYLRQEGRGIGLVNKLKAYRLQEQGFDTVEANQQLHLPVDSRSYEVAANILQDQGVSHIDLLTNNPDKIKQLSLEGITIDHRIPLEIPANQFDQKYLQTKKRKLHHLLSEVD</sequence>
<dbReference type="EMBL" id="CP168151">
    <property type="protein sequence ID" value="XFD39889.1"/>
    <property type="molecule type" value="Genomic_DNA"/>
</dbReference>
<name>A0ACD5DFJ2_9LACO</name>
<reference evidence="1" key="1">
    <citation type="submission" date="2024-08" db="EMBL/GenBank/DDBJ databases">
        <title>Lentilactobacillus sp. nov., isolated from tree bark.</title>
        <authorList>
            <person name="Phuengjayaem S."/>
            <person name="Tanasupawat S."/>
        </authorList>
    </citation>
    <scope>NUCLEOTIDE SEQUENCE</scope>
    <source>
        <strain evidence="1">SPB1-3</strain>
    </source>
</reference>
<evidence type="ECO:0000313" key="1">
    <source>
        <dbReference type="EMBL" id="XFD39889.1"/>
    </source>
</evidence>
<dbReference type="EC" id="3.5.4.25" evidence="1"/>
<accession>A0ACD5DFJ2</accession>
<organism evidence="1 2">
    <name type="scientific">Lentilactobacillus terminaliae</name>
    <dbReference type="NCBI Taxonomy" id="3003483"/>
    <lineage>
        <taxon>Bacteria</taxon>
        <taxon>Bacillati</taxon>
        <taxon>Bacillota</taxon>
        <taxon>Bacilli</taxon>
        <taxon>Lactobacillales</taxon>
        <taxon>Lactobacillaceae</taxon>
        <taxon>Lentilactobacillus</taxon>
    </lineage>
</organism>
<gene>
    <name evidence="1" type="primary">ribA</name>
    <name evidence="1" type="ORF">O0236_000855</name>
</gene>